<dbReference type="InterPro" id="IPR000719">
    <property type="entry name" value="Prot_kinase_dom"/>
</dbReference>
<evidence type="ECO:0000256" key="5">
    <source>
        <dbReference type="PROSITE-ProRule" id="PRU10141"/>
    </source>
</evidence>
<evidence type="ECO:0000256" key="3">
    <source>
        <dbReference type="ARBA" id="ARBA00022777"/>
    </source>
</evidence>
<dbReference type="SUPFAM" id="SSF48452">
    <property type="entry name" value="TPR-like"/>
    <property type="match status" value="2"/>
</dbReference>
<dbReference type="PANTHER" id="PTHR43289">
    <property type="entry name" value="MITOGEN-ACTIVATED PROTEIN KINASE KINASE KINASE 20-RELATED"/>
    <property type="match status" value="1"/>
</dbReference>
<dbReference type="Gene3D" id="3.30.200.20">
    <property type="entry name" value="Phosphorylase Kinase, domain 1"/>
    <property type="match status" value="1"/>
</dbReference>
<dbReference type="AlphaFoldDB" id="A0A956SFH2"/>
<dbReference type="InterPro" id="IPR041617">
    <property type="entry name" value="TPR_MalT"/>
</dbReference>
<accession>A0A956SFH2</accession>
<feature type="region of interest" description="Disordered" evidence="6">
    <location>
        <begin position="1"/>
        <end position="24"/>
    </location>
</feature>
<reference evidence="8" key="2">
    <citation type="journal article" date="2021" name="Microbiome">
        <title>Successional dynamics and alternative stable states in a saline activated sludge microbial community over 9 years.</title>
        <authorList>
            <person name="Wang Y."/>
            <person name="Ye J."/>
            <person name="Ju F."/>
            <person name="Liu L."/>
            <person name="Boyd J.A."/>
            <person name="Deng Y."/>
            <person name="Parks D.H."/>
            <person name="Jiang X."/>
            <person name="Yin X."/>
            <person name="Woodcroft B.J."/>
            <person name="Tyson G.W."/>
            <person name="Hugenholtz P."/>
            <person name="Polz M.F."/>
            <person name="Zhang T."/>
        </authorList>
    </citation>
    <scope>NUCLEOTIDE SEQUENCE</scope>
    <source>
        <strain evidence="8">HKST-UBA02</strain>
    </source>
</reference>
<dbReference type="EMBL" id="JAGQHS010000202">
    <property type="protein sequence ID" value="MCA9758705.1"/>
    <property type="molecule type" value="Genomic_DNA"/>
</dbReference>
<feature type="compositionally biased region" description="Basic and acidic residues" evidence="6">
    <location>
        <begin position="351"/>
        <end position="364"/>
    </location>
</feature>
<evidence type="ECO:0000259" key="7">
    <source>
        <dbReference type="PROSITE" id="PS50011"/>
    </source>
</evidence>
<comment type="caution">
    <text evidence="8">The sequence shown here is derived from an EMBL/GenBank/DDBJ whole genome shotgun (WGS) entry which is preliminary data.</text>
</comment>
<dbReference type="InterPro" id="IPR019734">
    <property type="entry name" value="TPR_rpt"/>
</dbReference>
<dbReference type="SMART" id="SM00028">
    <property type="entry name" value="TPR"/>
    <property type="match status" value="8"/>
</dbReference>
<keyword evidence="2 5" id="KW-0547">Nucleotide-binding</keyword>
<evidence type="ECO:0000256" key="4">
    <source>
        <dbReference type="ARBA" id="ARBA00022840"/>
    </source>
</evidence>
<dbReference type="Proteomes" id="UP000739538">
    <property type="component" value="Unassembled WGS sequence"/>
</dbReference>
<dbReference type="InterPro" id="IPR011009">
    <property type="entry name" value="Kinase-like_dom_sf"/>
</dbReference>
<evidence type="ECO:0000313" key="8">
    <source>
        <dbReference type="EMBL" id="MCA9758705.1"/>
    </source>
</evidence>
<gene>
    <name evidence="8" type="ORF">KDA27_23130</name>
</gene>
<dbReference type="GO" id="GO:0005524">
    <property type="term" value="F:ATP binding"/>
    <property type="evidence" value="ECO:0007669"/>
    <property type="project" value="UniProtKB-UniRule"/>
</dbReference>
<dbReference type="PROSITE" id="PS50011">
    <property type="entry name" value="PROTEIN_KINASE_DOM"/>
    <property type="match status" value="1"/>
</dbReference>
<keyword evidence="1" id="KW-0808">Transferase</keyword>
<proteinExistence type="predicted"/>
<name>A0A956SFH2_UNCEI</name>
<organism evidence="8 9">
    <name type="scientific">Eiseniibacteriota bacterium</name>
    <dbReference type="NCBI Taxonomy" id="2212470"/>
    <lineage>
        <taxon>Bacteria</taxon>
        <taxon>Candidatus Eiseniibacteriota</taxon>
    </lineage>
</organism>
<reference evidence="8" key="1">
    <citation type="submission" date="2020-04" db="EMBL/GenBank/DDBJ databases">
        <authorList>
            <person name="Zhang T."/>
        </authorList>
    </citation>
    <scope>NUCLEOTIDE SEQUENCE</scope>
    <source>
        <strain evidence="8">HKST-UBA02</strain>
    </source>
</reference>
<dbReference type="Pfam" id="PF17874">
    <property type="entry name" value="TPR_MalT"/>
    <property type="match status" value="1"/>
</dbReference>
<dbReference type="Pfam" id="PF00069">
    <property type="entry name" value="Pkinase"/>
    <property type="match status" value="1"/>
</dbReference>
<dbReference type="CDD" id="cd14014">
    <property type="entry name" value="STKc_PknB_like"/>
    <property type="match status" value="1"/>
</dbReference>
<dbReference type="Gene3D" id="1.25.40.10">
    <property type="entry name" value="Tetratricopeptide repeat domain"/>
    <property type="match status" value="3"/>
</dbReference>
<protein>
    <submittedName>
        <fullName evidence="8">Protein kinase</fullName>
    </submittedName>
</protein>
<dbReference type="Gene3D" id="1.10.510.10">
    <property type="entry name" value="Transferase(Phosphotransferase) domain 1"/>
    <property type="match status" value="1"/>
</dbReference>
<feature type="region of interest" description="Disordered" evidence="6">
    <location>
        <begin position="351"/>
        <end position="377"/>
    </location>
</feature>
<evidence type="ECO:0000256" key="2">
    <source>
        <dbReference type="ARBA" id="ARBA00022741"/>
    </source>
</evidence>
<sequence>MRTIFEPGDPPSSEGPEDRFPTGGRIGDRFEVVRRLGRGGMGDVYETLDTELGEAVALKTIRSQLAMDESALRRFRNEVRLARRITHPGVSRVYDLGLHDGRIPFVTMELLRGQTLAEQIESHGPIPPSQVLDIVRQLTSALGAAHSKGVIHRDLHPGNVMLVSEDKGEEPSVGSSTSRVVITDFGLAWALDAGGERSEPEPGAQRIFGTPGYLAPELRRGGIPNAQADIFALGVMIYYMVTAELPWPGDTETDLLEASLRDRPKSLREAASHIDPRWEAVVQRCLSDDPAARFLSPMDLWRAFVGGRAQGTRRVAIVGEPITSRDVAGVARLLAAALVEQCRASILDADTTRDSVRTHQEDSSAGRVGPTSPRQGTRIEAQEVLDNLQRRHGVDCLVFLRVDTESIEATMVGSDGDSAQLEESTAAPATLEASVRTLARRIARLVDPEIETARAAGGGNTPLLPERAEAVRPFLNGVESLHDHRFSQAIEFLDESLEADPTAPMTHFALAEALHALGYEAEAALSAQRAFELSVDLPRRERLRIEAKYRLLSGERAVAIDIYRSLCLFDPESVRDGLDLVDALCRVNRGGDAQAAARLLRTHALHPDLRIDLAEARAAEAATDFEASRRLAEGVRIEATQSGARSILADALLILARASSALGDLEAADTGARDAEALYRDLGNEAGRVSALHLSGMISRRRGELRLARARFQQSMELARDIGQVGGVGRALAGIGDVLVMMSDLDGAEPHLTEAVRLHREASNRADLARALRSLANLKRHQSSFADAANLFEESVELAMRDGQIEMAARSLCALSLAAMDAGDLERAKRTADTLLGLDANSIPAELRPIVHNTVAGIRGKAGDIPAAAREYEAALAARDRLAPNPDRSFDLAGLAWARLQLCELDSAWSAASEGVAILVGRDRPRDEAMLRIYLAEISAAKGDLERAIEEFDIVDALSASSGDEWTALSARLSRGNVYVGLGRHAEVAPLVADWRGESVRQSRPDAEVATRIIEARALCELGRAEDAETALSHAKLLLSKQLDQNRFYRLHLSIVEGSTQFALGRSAEGTRLLEESIRDARAGGLVLLELQARLELGRSELRVGIPGGRSRLEALSQEARVRGAFGIASGAERAL</sequence>
<evidence type="ECO:0000256" key="6">
    <source>
        <dbReference type="SAM" id="MobiDB-lite"/>
    </source>
</evidence>
<dbReference type="InterPro" id="IPR011990">
    <property type="entry name" value="TPR-like_helical_dom_sf"/>
</dbReference>
<dbReference type="InterPro" id="IPR017441">
    <property type="entry name" value="Protein_kinase_ATP_BS"/>
</dbReference>
<keyword evidence="4 5" id="KW-0067">ATP-binding</keyword>
<evidence type="ECO:0000256" key="1">
    <source>
        <dbReference type="ARBA" id="ARBA00022679"/>
    </source>
</evidence>
<keyword evidence="3 8" id="KW-0418">Kinase</keyword>
<evidence type="ECO:0000313" key="9">
    <source>
        <dbReference type="Proteomes" id="UP000739538"/>
    </source>
</evidence>
<dbReference type="GO" id="GO:0004674">
    <property type="term" value="F:protein serine/threonine kinase activity"/>
    <property type="evidence" value="ECO:0007669"/>
    <property type="project" value="TreeGrafter"/>
</dbReference>
<dbReference type="PROSITE" id="PS00107">
    <property type="entry name" value="PROTEIN_KINASE_ATP"/>
    <property type="match status" value="1"/>
</dbReference>
<dbReference type="SUPFAM" id="SSF56112">
    <property type="entry name" value="Protein kinase-like (PK-like)"/>
    <property type="match status" value="1"/>
</dbReference>
<feature type="binding site" evidence="5">
    <location>
        <position position="59"/>
    </location>
    <ligand>
        <name>ATP</name>
        <dbReference type="ChEBI" id="CHEBI:30616"/>
    </ligand>
</feature>
<dbReference type="PANTHER" id="PTHR43289:SF6">
    <property type="entry name" value="SERINE_THREONINE-PROTEIN KINASE NEKL-3"/>
    <property type="match status" value="1"/>
</dbReference>
<feature type="domain" description="Protein kinase" evidence="7">
    <location>
        <begin position="30"/>
        <end position="305"/>
    </location>
</feature>